<dbReference type="PANTHER" id="PTHR42711">
    <property type="entry name" value="ABC TRANSPORTER ATP-BINDING PROTEIN"/>
    <property type="match status" value="1"/>
</dbReference>
<dbReference type="InterPro" id="IPR027417">
    <property type="entry name" value="P-loop_NTPase"/>
</dbReference>
<dbReference type="InterPro" id="IPR003593">
    <property type="entry name" value="AAA+_ATPase"/>
</dbReference>
<dbReference type="SMART" id="SM00382">
    <property type="entry name" value="AAA"/>
    <property type="match status" value="1"/>
</dbReference>
<keyword evidence="6" id="KW-0046">Antibiotic resistance</keyword>
<evidence type="ECO:0000259" key="7">
    <source>
        <dbReference type="PROSITE" id="PS50893"/>
    </source>
</evidence>
<reference evidence="8 9" key="1">
    <citation type="submission" date="2023-05" db="EMBL/GenBank/DDBJ databases">
        <title>Actinoplanes sp. NEAU-A12 genome sequencing.</title>
        <authorList>
            <person name="Wang Z.-S."/>
        </authorList>
    </citation>
    <scope>NUCLEOTIDE SEQUENCE [LARGE SCALE GENOMIC DNA]</scope>
    <source>
        <strain evidence="8 9">NEAU-A12</strain>
    </source>
</reference>
<sequence>MKAITCQGVRFTYGRSEVVCGVDLEVGQGELLALLGTNGAGKTTTLEVLLGQRRPAGGRVRLLGRDPFAERRRLAAEVGVVPQESGLAPDLTVAETVRLWLRLHRRDRVGPVSAELLGELDLEHRAAVRVRQLSGGERRRLDLAVALCGVPRLLVLDEPSTGLDPESRQRTWALLRERRRQGTTILLTTHFFEEAEALADRVVIMDRGRVAFTGTVADAGGPGALAAAFHRIAGGPPLSPDATEQSR</sequence>
<gene>
    <name evidence="8" type="ORF">QLQ12_16890</name>
</gene>
<dbReference type="InterPro" id="IPR050763">
    <property type="entry name" value="ABC_transporter_ATP-binding"/>
</dbReference>
<dbReference type="EMBL" id="JASCTH010000010">
    <property type="protein sequence ID" value="MDI6100284.1"/>
    <property type="molecule type" value="Genomic_DNA"/>
</dbReference>
<dbReference type="PROSITE" id="PS00211">
    <property type="entry name" value="ABC_TRANSPORTER_1"/>
    <property type="match status" value="1"/>
</dbReference>
<dbReference type="CDD" id="cd03230">
    <property type="entry name" value="ABC_DR_subfamily_A"/>
    <property type="match status" value="1"/>
</dbReference>
<keyword evidence="4" id="KW-0547">Nucleotide-binding</keyword>
<comment type="subcellular location">
    <subcellularLocation>
        <location evidence="1">Cell membrane</location>
        <topology evidence="1">Peripheral membrane protein</topology>
    </subcellularLocation>
</comment>
<comment type="similarity">
    <text evidence="2">Belongs to the ABC transporter superfamily.</text>
</comment>
<dbReference type="RefSeq" id="WP_282760981.1">
    <property type="nucleotide sequence ID" value="NZ_JASCTH010000010.1"/>
</dbReference>
<protein>
    <submittedName>
        <fullName evidence="8">ABC transporter ATP-binding protein</fullName>
    </submittedName>
</protein>
<organism evidence="8 9">
    <name type="scientific">Actinoplanes sandaracinus</name>
    <dbReference type="NCBI Taxonomy" id="3045177"/>
    <lineage>
        <taxon>Bacteria</taxon>
        <taxon>Bacillati</taxon>
        <taxon>Actinomycetota</taxon>
        <taxon>Actinomycetes</taxon>
        <taxon>Micromonosporales</taxon>
        <taxon>Micromonosporaceae</taxon>
        <taxon>Actinoplanes</taxon>
    </lineage>
</organism>
<evidence type="ECO:0000256" key="4">
    <source>
        <dbReference type="ARBA" id="ARBA00022741"/>
    </source>
</evidence>
<evidence type="ECO:0000256" key="6">
    <source>
        <dbReference type="ARBA" id="ARBA00023251"/>
    </source>
</evidence>
<name>A0ABT6WKN6_9ACTN</name>
<evidence type="ECO:0000256" key="2">
    <source>
        <dbReference type="ARBA" id="ARBA00005417"/>
    </source>
</evidence>
<evidence type="ECO:0000256" key="5">
    <source>
        <dbReference type="ARBA" id="ARBA00022840"/>
    </source>
</evidence>
<dbReference type="PROSITE" id="PS50893">
    <property type="entry name" value="ABC_TRANSPORTER_2"/>
    <property type="match status" value="1"/>
</dbReference>
<dbReference type="InterPro" id="IPR017871">
    <property type="entry name" value="ABC_transporter-like_CS"/>
</dbReference>
<proteinExistence type="inferred from homology"/>
<accession>A0ABT6WKN6</accession>
<dbReference type="GO" id="GO:0005524">
    <property type="term" value="F:ATP binding"/>
    <property type="evidence" value="ECO:0007669"/>
    <property type="project" value="UniProtKB-KW"/>
</dbReference>
<dbReference type="PANTHER" id="PTHR42711:SF5">
    <property type="entry name" value="ABC TRANSPORTER ATP-BINDING PROTEIN NATA"/>
    <property type="match status" value="1"/>
</dbReference>
<comment type="caution">
    <text evidence="8">The sequence shown here is derived from an EMBL/GenBank/DDBJ whole genome shotgun (WGS) entry which is preliminary data.</text>
</comment>
<evidence type="ECO:0000256" key="1">
    <source>
        <dbReference type="ARBA" id="ARBA00004202"/>
    </source>
</evidence>
<evidence type="ECO:0000313" key="8">
    <source>
        <dbReference type="EMBL" id="MDI6100284.1"/>
    </source>
</evidence>
<keyword evidence="3" id="KW-0813">Transport</keyword>
<dbReference type="Gene3D" id="3.40.50.300">
    <property type="entry name" value="P-loop containing nucleotide triphosphate hydrolases"/>
    <property type="match status" value="1"/>
</dbReference>
<dbReference type="InterPro" id="IPR003439">
    <property type="entry name" value="ABC_transporter-like_ATP-bd"/>
</dbReference>
<dbReference type="Proteomes" id="UP001241758">
    <property type="component" value="Unassembled WGS sequence"/>
</dbReference>
<dbReference type="SUPFAM" id="SSF52540">
    <property type="entry name" value="P-loop containing nucleoside triphosphate hydrolases"/>
    <property type="match status" value="1"/>
</dbReference>
<keyword evidence="5 8" id="KW-0067">ATP-binding</keyword>
<evidence type="ECO:0000256" key="3">
    <source>
        <dbReference type="ARBA" id="ARBA00022448"/>
    </source>
</evidence>
<evidence type="ECO:0000313" key="9">
    <source>
        <dbReference type="Proteomes" id="UP001241758"/>
    </source>
</evidence>
<keyword evidence="9" id="KW-1185">Reference proteome</keyword>
<feature type="domain" description="ABC transporter" evidence="7">
    <location>
        <begin position="4"/>
        <end position="232"/>
    </location>
</feature>
<dbReference type="Pfam" id="PF00005">
    <property type="entry name" value="ABC_tran"/>
    <property type="match status" value="1"/>
</dbReference>